<feature type="region of interest" description="Disordered" evidence="1">
    <location>
        <begin position="181"/>
        <end position="213"/>
    </location>
</feature>
<comment type="caution">
    <text evidence="3">The sequence shown here is derived from an EMBL/GenBank/DDBJ whole genome shotgun (WGS) entry which is preliminary data.</text>
</comment>
<proteinExistence type="predicted"/>
<name>A0A420I7Y5_9PEZI</name>
<dbReference type="Proteomes" id="UP000286134">
    <property type="component" value="Unassembled WGS sequence"/>
</dbReference>
<accession>A0A420I7Y5</accession>
<feature type="compositionally biased region" description="Polar residues" evidence="1">
    <location>
        <begin position="523"/>
        <end position="532"/>
    </location>
</feature>
<keyword evidence="2" id="KW-0472">Membrane</keyword>
<keyword evidence="4" id="KW-1185">Reference proteome</keyword>
<keyword evidence="2" id="KW-0812">Transmembrane</keyword>
<keyword evidence="2" id="KW-1133">Transmembrane helix</keyword>
<feature type="compositionally biased region" description="Low complexity" evidence="1">
    <location>
        <begin position="193"/>
        <end position="203"/>
    </location>
</feature>
<dbReference type="OrthoDB" id="5411141at2759"/>
<evidence type="ECO:0000313" key="4">
    <source>
        <dbReference type="Proteomes" id="UP000286134"/>
    </source>
</evidence>
<feature type="compositionally biased region" description="Polar residues" evidence="1">
    <location>
        <begin position="342"/>
        <end position="360"/>
    </location>
</feature>
<sequence length="532" mass="57235">MPPPKALPSEPSPSSSKGSLDLSNSTSAPARALPSDLAPSRLPAPALAPGPVPAAPPVKSSMPIPMPPVASSLQPPIISSSSPISPEPPVLPEPPALPDVGASNADKLDFKLPKSILLNDDKIVTLSQLMNAPTPVPTASSPLVPTVDSVLDTIPDCQKGPGIFAFPSPGNDSPTILLSKESTPTGAPRKEINPTNSSISSTSQTAGLQQPTGLTTSSQLTQALSPHESHQVGILSPLAEHILVALGAIGAFIIIVSLLFLITGMKGKNPFYPRRKNSFSRHGERGFVEFDRGRNSKFAEEPPQYSYSRGSLNFENYDKKQEILVQSSPERYKRYEVLESTPRLQRSSTGRSEINPNNSIYDLPRSTEPYIGQKESYMNPQIYSNSSKPVPYEMSETINSFSSNYNNPGTLEMYGSPNAYGAGQNQRISFVSSISSGFGDGLILPAPTVVTTDEIKHSQQILSRPPPVSKTRLSFFNGKRRDSLLSTFSNDTVPRFRTIASWVKHQSDRLEQNTSGDHEASLPSVSAKNNRS</sequence>
<feature type="compositionally biased region" description="Low complexity" evidence="1">
    <location>
        <begin position="7"/>
        <end position="45"/>
    </location>
</feature>
<evidence type="ECO:0000313" key="3">
    <source>
        <dbReference type="EMBL" id="RKF65789.1"/>
    </source>
</evidence>
<protein>
    <submittedName>
        <fullName evidence="3">Uncharacterized protein</fullName>
    </submittedName>
</protein>
<organism evidence="3 4">
    <name type="scientific">Erysiphe neolycopersici</name>
    <dbReference type="NCBI Taxonomy" id="212602"/>
    <lineage>
        <taxon>Eukaryota</taxon>
        <taxon>Fungi</taxon>
        <taxon>Dikarya</taxon>
        <taxon>Ascomycota</taxon>
        <taxon>Pezizomycotina</taxon>
        <taxon>Leotiomycetes</taxon>
        <taxon>Erysiphales</taxon>
        <taxon>Erysiphaceae</taxon>
        <taxon>Erysiphe</taxon>
    </lineage>
</organism>
<dbReference type="EMBL" id="MCFK01000297">
    <property type="protein sequence ID" value="RKF65789.1"/>
    <property type="molecule type" value="Genomic_DNA"/>
</dbReference>
<gene>
    <name evidence="3" type="ORF">OnM2_002037</name>
</gene>
<feature type="region of interest" description="Disordered" evidence="1">
    <location>
        <begin position="341"/>
        <end position="365"/>
    </location>
</feature>
<feature type="region of interest" description="Disordered" evidence="1">
    <location>
        <begin position="508"/>
        <end position="532"/>
    </location>
</feature>
<evidence type="ECO:0000256" key="1">
    <source>
        <dbReference type="SAM" id="MobiDB-lite"/>
    </source>
</evidence>
<feature type="region of interest" description="Disordered" evidence="1">
    <location>
        <begin position="1"/>
        <end position="89"/>
    </location>
</feature>
<dbReference type="AlphaFoldDB" id="A0A420I7Y5"/>
<feature type="compositionally biased region" description="Pro residues" evidence="1">
    <location>
        <begin position="46"/>
        <end position="56"/>
    </location>
</feature>
<feature type="compositionally biased region" description="Polar residues" evidence="1">
    <location>
        <begin position="204"/>
        <end position="213"/>
    </location>
</feature>
<feature type="compositionally biased region" description="Basic and acidic residues" evidence="1">
    <location>
        <begin position="508"/>
        <end position="520"/>
    </location>
</feature>
<reference evidence="3 4" key="1">
    <citation type="journal article" date="2018" name="BMC Genomics">
        <title>Comparative genome analyses reveal sequence features reflecting distinct modes of host-adaptation between dicot and monocot powdery mildew.</title>
        <authorList>
            <person name="Wu Y."/>
            <person name="Ma X."/>
            <person name="Pan Z."/>
            <person name="Kale S.D."/>
            <person name="Song Y."/>
            <person name="King H."/>
            <person name="Zhang Q."/>
            <person name="Presley C."/>
            <person name="Deng X."/>
            <person name="Wei C.I."/>
            <person name="Xiao S."/>
        </authorList>
    </citation>
    <scope>NUCLEOTIDE SEQUENCE [LARGE SCALE GENOMIC DNA]</scope>
    <source>
        <strain evidence="3">UMSG2</strain>
    </source>
</reference>
<feature type="transmembrane region" description="Helical" evidence="2">
    <location>
        <begin position="242"/>
        <end position="265"/>
    </location>
</feature>
<evidence type="ECO:0000256" key="2">
    <source>
        <dbReference type="SAM" id="Phobius"/>
    </source>
</evidence>
<feature type="compositionally biased region" description="Low complexity" evidence="1">
    <location>
        <begin position="71"/>
        <end position="84"/>
    </location>
</feature>